<reference evidence="2 3" key="1">
    <citation type="submission" date="2019-12" db="EMBL/GenBank/DDBJ databases">
        <title>complete genome sequences of Aeromonas veronii str. WP3-W19-ESBL-03 isolated from wastewater treatment plant effluent.</title>
        <authorList>
            <person name="Sekizuka T."/>
            <person name="Itokawa K."/>
            <person name="Yatsu K."/>
            <person name="Inamine Y."/>
            <person name="Kuroda M."/>
        </authorList>
    </citation>
    <scope>NUCLEOTIDE SEQUENCE [LARGE SCALE GENOMIC DNA]</scope>
    <source>
        <strain evidence="2 3">WP3-W19-ESBL-03</strain>
    </source>
</reference>
<proteinExistence type="predicted"/>
<dbReference type="Proteomes" id="UP000515442">
    <property type="component" value="Chromosome"/>
</dbReference>
<dbReference type="RefSeq" id="WP_139731030.1">
    <property type="nucleotide sequence ID" value="NZ_AP022038.1"/>
</dbReference>
<dbReference type="InterPro" id="IPR058059">
    <property type="entry name" value="PA3496-like"/>
</dbReference>
<dbReference type="NCBIfam" id="NF046101">
    <property type="entry name" value="PA3496_fam"/>
    <property type="match status" value="1"/>
</dbReference>
<evidence type="ECO:0000313" key="2">
    <source>
        <dbReference type="EMBL" id="BBR39352.1"/>
    </source>
</evidence>
<feature type="region of interest" description="Disordered" evidence="1">
    <location>
        <begin position="1"/>
        <end position="46"/>
    </location>
</feature>
<name>A0A6S5C5R2_AERVE</name>
<evidence type="ECO:0000313" key="3">
    <source>
        <dbReference type="Proteomes" id="UP000515442"/>
    </source>
</evidence>
<evidence type="ECO:0000256" key="1">
    <source>
        <dbReference type="SAM" id="MobiDB-lite"/>
    </source>
</evidence>
<accession>A0A6S5C5R2</accession>
<gene>
    <name evidence="2" type="ORF">WP3W19E03_18770</name>
</gene>
<feature type="compositionally biased region" description="Basic and acidic residues" evidence="1">
    <location>
        <begin position="32"/>
        <end position="46"/>
    </location>
</feature>
<protein>
    <submittedName>
        <fullName evidence="2">Uncharacterized protein</fullName>
    </submittedName>
</protein>
<dbReference type="AlphaFoldDB" id="A0A6S5C5R2"/>
<dbReference type="EMBL" id="AP022038">
    <property type="protein sequence ID" value="BBR39352.1"/>
    <property type="molecule type" value="Genomic_DNA"/>
</dbReference>
<sequence length="63" mass="7382">MKNLTEAQVMGFRGSMPPRTEHRYSVSVEPSAAERRSAHERTATRRAIEEYHEKRALQRELEL</sequence>
<organism evidence="2 3">
    <name type="scientific">Aeromonas veronii</name>
    <dbReference type="NCBI Taxonomy" id="654"/>
    <lineage>
        <taxon>Bacteria</taxon>
        <taxon>Pseudomonadati</taxon>
        <taxon>Pseudomonadota</taxon>
        <taxon>Gammaproteobacteria</taxon>
        <taxon>Aeromonadales</taxon>
        <taxon>Aeromonadaceae</taxon>
        <taxon>Aeromonas</taxon>
    </lineage>
</organism>